<dbReference type="AlphaFoldDB" id="A0A813GS87"/>
<dbReference type="EMBL" id="CAJNNV010029094">
    <property type="protein sequence ID" value="CAE8627034.1"/>
    <property type="molecule type" value="Genomic_DNA"/>
</dbReference>
<feature type="compositionally biased region" description="Low complexity" evidence="1">
    <location>
        <begin position="67"/>
        <end position="101"/>
    </location>
</feature>
<accession>A0A813GS87</accession>
<proteinExistence type="predicted"/>
<dbReference type="Proteomes" id="UP000654075">
    <property type="component" value="Unassembled WGS sequence"/>
</dbReference>
<evidence type="ECO:0000259" key="2">
    <source>
        <dbReference type="Pfam" id="PF05050"/>
    </source>
</evidence>
<sequence>MQVRWLSDHQQHQQQQHQQQQHQQQQQQQQGSSSAASAVEEGTATPKKAQVPGALLDTLLRPSKLTNNHNHNKQQSNNNNNNNKNNNNNNNNQVPVNSNNNKAFSPQPVCFLKLDIEGSEWRALRGAKRLLSSTEFVLLEFFPEALRRSGCPSPASLLEALPGFSHAYAVTFNWSSGSRRKVMRLVPVPLTHGYLSARTWLWEDGSFWSTKLQNLLFTRRPLPVTEREQALHLGQIVRVVVEATTAGNDNDKPQ</sequence>
<dbReference type="SUPFAM" id="SSF53335">
    <property type="entry name" value="S-adenosyl-L-methionine-dependent methyltransferases"/>
    <property type="match status" value="1"/>
</dbReference>
<evidence type="ECO:0000313" key="4">
    <source>
        <dbReference type="Proteomes" id="UP000654075"/>
    </source>
</evidence>
<protein>
    <recommendedName>
        <fullName evidence="2">Methyltransferase FkbM domain-containing protein</fullName>
    </recommendedName>
</protein>
<organism evidence="3 4">
    <name type="scientific">Polarella glacialis</name>
    <name type="common">Dinoflagellate</name>
    <dbReference type="NCBI Taxonomy" id="89957"/>
    <lineage>
        <taxon>Eukaryota</taxon>
        <taxon>Sar</taxon>
        <taxon>Alveolata</taxon>
        <taxon>Dinophyceae</taxon>
        <taxon>Suessiales</taxon>
        <taxon>Suessiaceae</taxon>
        <taxon>Polarella</taxon>
    </lineage>
</organism>
<feature type="compositionally biased region" description="Low complexity" evidence="1">
    <location>
        <begin position="12"/>
        <end position="38"/>
    </location>
</feature>
<feature type="domain" description="Methyltransferase FkbM" evidence="2">
    <location>
        <begin position="106"/>
        <end position="141"/>
    </location>
</feature>
<keyword evidence="4" id="KW-1185">Reference proteome</keyword>
<feature type="region of interest" description="Disordered" evidence="1">
    <location>
        <begin position="1"/>
        <end position="102"/>
    </location>
</feature>
<dbReference type="InterPro" id="IPR029063">
    <property type="entry name" value="SAM-dependent_MTases_sf"/>
</dbReference>
<dbReference type="PANTHER" id="PTHR42264">
    <property type="entry name" value="EPHRIN_REC_LIKE DOMAIN-CONTAINING PROTEIN"/>
    <property type="match status" value="1"/>
</dbReference>
<dbReference type="InterPro" id="IPR006342">
    <property type="entry name" value="FkbM_mtfrase"/>
</dbReference>
<dbReference type="PANTHER" id="PTHR42264:SF3">
    <property type="entry name" value="F-BOX DOMAIN-CONTAINING PROTEIN-RELATED"/>
    <property type="match status" value="1"/>
</dbReference>
<gene>
    <name evidence="3" type="ORF">PGLA1383_LOCUS43905</name>
</gene>
<reference evidence="3" key="1">
    <citation type="submission" date="2021-02" db="EMBL/GenBank/DDBJ databases">
        <authorList>
            <person name="Dougan E. K."/>
            <person name="Rhodes N."/>
            <person name="Thang M."/>
            <person name="Chan C."/>
        </authorList>
    </citation>
    <scope>NUCLEOTIDE SEQUENCE</scope>
</reference>
<comment type="caution">
    <text evidence="3">The sequence shown here is derived from an EMBL/GenBank/DDBJ whole genome shotgun (WGS) entry which is preliminary data.</text>
</comment>
<name>A0A813GS87_POLGL</name>
<evidence type="ECO:0000256" key="1">
    <source>
        <dbReference type="SAM" id="MobiDB-lite"/>
    </source>
</evidence>
<feature type="compositionally biased region" description="Basic and acidic residues" evidence="1">
    <location>
        <begin position="1"/>
        <end position="11"/>
    </location>
</feature>
<dbReference type="Gene3D" id="3.40.50.150">
    <property type="entry name" value="Vaccinia Virus protein VP39"/>
    <property type="match status" value="1"/>
</dbReference>
<evidence type="ECO:0000313" key="3">
    <source>
        <dbReference type="EMBL" id="CAE8627034.1"/>
    </source>
</evidence>
<dbReference type="Pfam" id="PF05050">
    <property type="entry name" value="Methyltransf_21"/>
    <property type="match status" value="1"/>
</dbReference>